<keyword evidence="1" id="KW-0812">Transmembrane</keyword>
<protein>
    <recommendedName>
        <fullName evidence="4">Rmd1/YagE family protein</fullName>
    </recommendedName>
</protein>
<organism evidence="2 3">
    <name type="scientific">Roseimicrobium gellanilyticum</name>
    <dbReference type="NCBI Taxonomy" id="748857"/>
    <lineage>
        <taxon>Bacteria</taxon>
        <taxon>Pseudomonadati</taxon>
        <taxon>Verrucomicrobiota</taxon>
        <taxon>Verrucomicrobiia</taxon>
        <taxon>Verrucomicrobiales</taxon>
        <taxon>Verrucomicrobiaceae</taxon>
        <taxon>Roseimicrobium</taxon>
    </lineage>
</organism>
<evidence type="ECO:0000313" key="2">
    <source>
        <dbReference type="EMBL" id="RBP41310.1"/>
    </source>
</evidence>
<evidence type="ECO:0000256" key="1">
    <source>
        <dbReference type="SAM" id="Phobius"/>
    </source>
</evidence>
<keyword evidence="3" id="KW-1185">Reference proteome</keyword>
<reference evidence="2 3" key="1">
    <citation type="submission" date="2018-06" db="EMBL/GenBank/DDBJ databases">
        <title>Genomic Encyclopedia of Type Strains, Phase IV (KMG-IV): sequencing the most valuable type-strain genomes for metagenomic binning, comparative biology and taxonomic classification.</title>
        <authorList>
            <person name="Goeker M."/>
        </authorList>
    </citation>
    <scope>NUCLEOTIDE SEQUENCE [LARGE SCALE GENOMIC DNA]</scope>
    <source>
        <strain evidence="2 3">DSM 25532</strain>
    </source>
</reference>
<gene>
    <name evidence="2" type="ORF">DES53_107141</name>
</gene>
<feature type="transmembrane region" description="Helical" evidence="1">
    <location>
        <begin position="349"/>
        <end position="372"/>
    </location>
</feature>
<keyword evidence="1" id="KW-0472">Membrane</keyword>
<sequence>MANTTPQAFTGEVVYLFAIDVAYELKRPIPETLLGQPLLPHQVGPAKRSPKQHLFQHLRAAKLEPVKMNSPMGEVTVQRMVKVLPIGAVSIMLRVPFAISRLEQLGAFDAPAFAKAVIHAHLVSLTKAIHEELAPYAVRPAVALPEGEAYTVFCIETPKANGDGPAFHAEAWFESNRRDIAAILTQEPDGSLLSQQEAEESTSQFLSYYRTDLVVVDWDAALVMDQAADMEETLHVLELANLQLEELIAYDRLLDAALERSYADLLHPPKLFSRTTLMNRLREVRIDLARFSDELSNITKFFGDWHLARLYEAVSRRFHLADWHRTIDDKLKTLDDLYEMLKQEQNHRLMVFLEASIVVMFLIDIIVLFGGLRH</sequence>
<evidence type="ECO:0008006" key="4">
    <source>
        <dbReference type="Google" id="ProtNLM"/>
    </source>
</evidence>
<proteinExistence type="predicted"/>
<name>A0A366HGW4_9BACT</name>
<accession>A0A366HGW4</accession>
<keyword evidence="1" id="KW-1133">Transmembrane helix</keyword>
<dbReference type="RefSeq" id="WP_113959950.1">
    <property type="nucleotide sequence ID" value="NZ_QNRR01000007.1"/>
</dbReference>
<evidence type="ECO:0000313" key="3">
    <source>
        <dbReference type="Proteomes" id="UP000253426"/>
    </source>
</evidence>
<dbReference type="OrthoDB" id="180075at2"/>
<comment type="caution">
    <text evidence="2">The sequence shown here is derived from an EMBL/GenBank/DDBJ whole genome shotgun (WGS) entry which is preliminary data.</text>
</comment>
<dbReference type="EMBL" id="QNRR01000007">
    <property type="protein sequence ID" value="RBP41310.1"/>
    <property type="molecule type" value="Genomic_DNA"/>
</dbReference>
<dbReference type="Proteomes" id="UP000253426">
    <property type="component" value="Unassembled WGS sequence"/>
</dbReference>
<dbReference type="AlphaFoldDB" id="A0A366HGW4"/>